<dbReference type="PIRSF" id="PIRSF008757">
    <property type="entry name" value="UCP008757"/>
    <property type="match status" value="1"/>
</dbReference>
<protein>
    <submittedName>
        <fullName evidence="2">Heme-degrading domain-containing protein</fullName>
    </submittedName>
</protein>
<dbReference type="InterPro" id="IPR010371">
    <property type="entry name" value="YBR137W-like"/>
</dbReference>
<evidence type="ECO:0000313" key="2">
    <source>
        <dbReference type="EMBL" id="UYV99378.1"/>
    </source>
</evidence>
<dbReference type="EMBL" id="CP101185">
    <property type="protein sequence ID" value="UYV99378.1"/>
    <property type="molecule type" value="Genomic_DNA"/>
</dbReference>
<accession>A0AAX3EMX0</accession>
<evidence type="ECO:0000313" key="3">
    <source>
        <dbReference type="Proteomes" id="UP001163293"/>
    </source>
</evidence>
<name>A0AAX3EMX0_PAEUR</name>
<feature type="region of interest" description="Disordered" evidence="1">
    <location>
        <begin position="1"/>
        <end position="20"/>
    </location>
</feature>
<dbReference type="PANTHER" id="PTHR28255">
    <property type="match status" value="1"/>
</dbReference>
<evidence type="ECO:0000256" key="1">
    <source>
        <dbReference type="SAM" id="MobiDB-lite"/>
    </source>
</evidence>
<dbReference type="NCBIfam" id="NF002696">
    <property type="entry name" value="PRK02487.1-5"/>
    <property type="match status" value="1"/>
</dbReference>
<dbReference type="InterPro" id="IPR005624">
    <property type="entry name" value="PduO/GlcC-like"/>
</dbReference>
<dbReference type="SUPFAM" id="SSF143744">
    <property type="entry name" value="GlcG-like"/>
    <property type="match status" value="1"/>
</dbReference>
<dbReference type="RefSeq" id="WP_069696429.1">
    <property type="nucleotide sequence ID" value="NZ_CP043010.1"/>
</dbReference>
<reference evidence="2" key="1">
    <citation type="submission" date="2022-07" db="EMBL/GenBank/DDBJ databases">
        <authorList>
            <person name="Wu T."/>
        </authorList>
    </citation>
    <scope>NUCLEOTIDE SEQUENCE</scope>
    <source>
        <strain evidence="2">SD-1</strain>
    </source>
</reference>
<dbReference type="AlphaFoldDB" id="A0AAX3EMX0"/>
<proteinExistence type="predicted"/>
<dbReference type="Gene3D" id="3.30.450.150">
    <property type="entry name" value="Haem-degrading domain"/>
    <property type="match status" value="1"/>
</dbReference>
<organism evidence="2 3">
    <name type="scientific">Paenarthrobacter ureafaciens</name>
    <dbReference type="NCBI Taxonomy" id="37931"/>
    <lineage>
        <taxon>Bacteria</taxon>
        <taxon>Bacillati</taxon>
        <taxon>Actinomycetota</taxon>
        <taxon>Actinomycetes</taxon>
        <taxon>Micrococcales</taxon>
        <taxon>Micrococcaceae</taxon>
        <taxon>Paenarthrobacter</taxon>
    </lineage>
</organism>
<dbReference type="Pfam" id="PF03928">
    <property type="entry name" value="HbpS-like"/>
    <property type="match status" value="1"/>
</dbReference>
<dbReference type="Proteomes" id="UP001163293">
    <property type="component" value="Chromosome"/>
</dbReference>
<sequence>MNSTPSPATHDATAPFDPDYFGEQSEQALDALIKRLETQALTLRLGGFDQSDALALGLLLVDLATTRALPVAIDIRREKHILFHASLPGATPDNDVWIERKSRTAQRCLEPSLLVGLKGRRGGRRLEDNGWFDERLYASHGGAVPIHVDGTGVVAIATVSGLPQQEDHELVVEALQAFLAQDRTKNS</sequence>
<gene>
    <name evidence="2" type="ORF">NL394_09355</name>
</gene>
<dbReference type="PANTHER" id="PTHR28255:SF1">
    <property type="entry name" value="UPF0303 PROTEIN YBR137W"/>
    <property type="match status" value="1"/>
</dbReference>
<keyword evidence="3" id="KW-1185">Reference proteome</keyword>
<dbReference type="InterPro" id="IPR038084">
    <property type="entry name" value="PduO/GlcC-like_sf"/>
</dbReference>